<sequence>MDRLPLLAGETVSYEGEFFSLDEARLRPTPERPIPLVVGGRSNAALRRAGRLGDGWLGIWTSAARCAEAIDAVEEHAADVGRADVGWKHGMTFWCGFGSDRAEARSRVAPAMEGLYRTPFDKFESYVPYGTAEDVAEFVAPFIEAGCSTFNFIPFAGSDEAGIDAVADVRKLLQGGS</sequence>
<evidence type="ECO:0000313" key="3">
    <source>
        <dbReference type="EMBL" id="SBW22765.1"/>
    </source>
</evidence>
<gene>
    <name evidence="3" type="ORF">FDG2_3100</name>
</gene>
<dbReference type="Gene3D" id="3.20.20.30">
    <property type="entry name" value="Luciferase-like domain"/>
    <property type="match status" value="1"/>
</dbReference>
<dbReference type="SUPFAM" id="SSF51679">
    <property type="entry name" value="Bacterial luciferase-like"/>
    <property type="match status" value="1"/>
</dbReference>
<name>A0A1C3NZ17_9ACTN</name>
<dbReference type="Proteomes" id="UP000199013">
    <property type="component" value="Unassembled WGS sequence"/>
</dbReference>
<keyword evidence="4" id="KW-1185">Reference proteome</keyword>
<dbReference type="InterPro" id="IPR011251">
    <property type="entry name" value="Luciferase-like_dom"/>
</dbReference>
<keyword evidence="1" id="KW-0560">Oxidoreductase</keyword>
<reference evidence="4" key="1">
    <citation type="submission" date="2016-02" db="EMBL/GenBank/DDBJ databases">
        <authorList>
            <person name="Wibberg D."/>
        </authorList>
    </citation>
    <scope>NUCLEOTIDE SEQUENCE [LARGE SCALE GENOMIC DNA]</scope>
</reference>
<accession>A0A1C3NZ17</accession>
<dbReference type="PANTHER" id="PTHR43244">
    <property type="match status" value="1"/>
</dbReference>
<evidence type="ECO:0000256" key="1">
    <source>
        <dbReference type="ARBA" id="ARBA00023002"/>
    </source>
</evidence>
<evidence type="ECO:0000259" key="2">
    <source>
        <dbReference type="Pfam" id="PF00296"/>
    </source>
</evidence>
<dbReference type="EMBL" id="FLUV01001310">
    <property type="protein sequence ID" value="SBW22765.1"/>
    <property type="molecule type" value="Genomic_DNA"/>
</dbReference>
<dbReference type="PANTHER" id="PTHR43244:SF1">
    <property type="entry name" value="5,10-METHYLENETETRAHYDROMETHANOPTERIN REDUCTASE"/>
    <property type="match status" value="1"/>
</dbReference>
<feature type="domain" description="Luciferase-like" evidence="2">
    <location>
        <begin position="6"/>
        <end position="119"/>
    </location>
</feature>
<organism evidence="3 4">
    <name type="scientific">Candidatus Protofrankia californiensis</name>
    <dbReference type="NCBI Taxonomy" id="1839754"/>
    <lineage>
        <taxon>Bacteria</taxon>
        <taxon>Bacillati</taxon>
        <taxon>Actinomycetota</taxon>
        <taxon>Actinomycetes</taxon>
        <taxon>Frankiales</taxon>
        <taxon>Frankiaceae</taxon>
        <taxon>Protofrankia</taxon>
    </lineage>
</organism>
<dbReference type="Pfam" id="PF00296">
    <property type="entry name" value="Bac_luciferase"/>
    <property type="match status" value="1"/>
</dbReference>
<evidence type="ECO:0000313" key="4">
    <source>
        <dbReference type="Proteomes" id="UP000199013"/>
    </source>
</evidence>
<dbReference type="GO" id="GO:0016705">
    <property type="term" value="F:oxidoreductase activity, acting on paired donors, with incorporation or reduction of molecular oxygen"/>
    <property type="evidence" value="ECO:0007669"/>
    <property type="project" value="InterPro"/>
</dbReference>
<protein>
    <recommendedName>
        <fullName evidence="2">Luciferase-like domain-containing protein</fullName>
    </recommendedName>
</protein>
<dbReference type="AlphaFoldDB" id="A0A1C3NZ17"/>
<dbReference type="InterPro" id="IPR036661">
    <property type="entry name" value="Luciferase-like_sf"/>
</dbReference>
<proteinExistence type="predicted"/>
<dbReference type="InterPro" id="IPR050564">
    <property type="entry name" value="F420-G6PD/mer"/>
</dbReference>